<comment type="caution">
    <text evidence="5">The sequence shown here is derived from an EMBL/GenBank/DDBJ whole genome shotgun (WGS) entry which is preliminary data.</text>
</comment>
<dbReference type="PANTHER" id="PTHR32176">
    <property type="entry name" value="XYLOSE ISOMERASE"/>
    <property type="match status" value="1"/>
</dbReference>
<comment type="similarity">
    <text evidence="1">Belongs to the patatin family.</text>
</comment>
<evidence type="ECO:0000256" key="2">
    <source>
        <dbReference type="ARBA" id="ARBA00023098"/>
    </source>
</evidence>
<evidence type="ECO:0000313" key="6">
    <source>
        <dbReference type="Proteomes" id="UP000598467"/>
    </source>
</evidence>
<gene>
    <name evidence="5" type="ORF">HK439_00960</name>
</gene>
<evidence type="ECO:0000256" key="1">
    <source>
        <dbReference type="ARBA" id="ARBA00010240"/>
    </source>
</evidence>
<keyword evidence="3" id="KW-0442">Lipid degradation</keyword>
<accession>A0A926NVZ5</accession>
<keyword evidence="2 3" id="KW-0443">Lipid metabolism</keyword>
<name>A0A926NVZ5_9HYPH</name>
<dbReference type="InterPro" id="IPR016035">
    <property type="entry name" value="Acyl_Trfase/lysoPLipase"/>
</dbReference>
<dbReference type="GO" id="GO:0004620">
    <property type="term" value="F:phospholipase activity"/>
    <property type="evidence" value="ECO:0007669"/>
    <property type="project" value="TreeGrafter"/>
</dbReference>
<dbReference type="Proteomes" id="UP000598467">
    <property type="component" value="Unassembled WGS sequence"/>
</dbReference>
<dbReference type="AlphaFoldDB" id="A0A926NVZ5"/>
<dbReference type="GO" id="GO:0047372">
    <property type="term" value="F:monoacylglycerol lipase activity"/>
    <property type="evidence" value="ECO:0007669"/>
    <property type="project" value="TreeGrafter"/>
</dbReference>
<evidence type="ECO:0000256" key="3">
    <source>
        <dbReference type="PROSITE-ProRule" id="PRU01161"/>
    </source>
</evidence>
<dbReference type="InterPro" id="IPR002641">
    <property type="entry name" value="PNPLA_dom"/>
</dbReference>
<dbReference type="Gene3D" id="3.40.1090.10">
    <property type="entry name" value="Cytosolic phospholipase A2 catalytic domain"/>
    <property type="match status" value="1"/>
</dbReference>
<dbReference type="PROSITE" id="PS51635">
    <property type="entry name" value="PNPLA"/>
    <property type="match status" value="1"/>
</dbReference>
<keyword evidence="3" id="KW-0378">Hydrolase</keyword>
<feature type="short sequence motif" description="DGA/G" evidence="3">
    <location>
        <begin position="203"/>
        <end position="205"/>
    </location>
</feature>
<feature type="short sequence motif" description="GXSXG" evidence="3">
    <location>
        <begin position="50"/>
        <end position="54"/>
    </location>
</feature>
<dbReference type="EMBL" id="JABFCZ010000001">
    <property type="protein sequence ID" value="MBD1544818.1"/>
    <property type="molecule type" value="Genomic_DNA"/>
</dbReference>
<dbReference type="GO" id="GO:0016042">
    <property type="term" value="P:lipid catabolic process"/>
    <property type="evidence" value="ECO:0007669"/>
    <property type="project" value="UniProtKB-UniRule"/>
</dbReference>
<organism evidence="5 6">
    <name type="scientific">Roseibium aggregatum</name>
    <dbReference type="NCBI Taxonomy" id="187304"/>
    <lineage>
        <taxon>Bacteria</taxon>
        <taxon>Pseudomonadati</taxon>
        <taxon>Pseudomonadota</taxon>
        <taxon>Alphaproteobacteria</taxon>
        <taxon>Hyphomicrobiales</taxon>
        <taxon>Stappiaceae</taxon>
        <taxon>Roseibium</taxon>
    </lineage>
</organism>
<evidence type="ECO:0000313" key="5">
    <source>
        <dbReference type="EMBL" id="MBD1544818.1"/>
    </source>
</evidence>
<proteinExistence type="inferred from homology"/>
<dbReference type="SUPFAM" id="SSF52151">
    <property type="entry name" value="FabD/lysophospholipase-like"/>
    <property type="match status" value="1"/>
</dbReference>
<feature type="short sequence motif" description="GXGXXG" evidence="3">
    <location>
        <begin position="13"/>
        <end position="18"/>
    </location>
</feature>
<dbReference type="PANTHER" id="PTHR32176:SF92">
    <property type="entry name" value="XYLOSE ISOMERASE"/>
    <property type="match status" value="1"/>
</dbReference>
<reference evidence="5" key="1">
    <citation type="submission" date="2020-05" db="EMBL/GenBank/DDBJ databases">
        <title>Identification of trans-AT polyketide cluster in two marine bacteria, producers of a novel glutaramide-containing polyketide sesbanimide D and analogs.</title>
        <authorList>
            <person name="Kacar D."/>
            <person name="Rodriguez P."/>
            <person name="Canedo L."/>
            <person name="Gonzalez E."/>
            <person name="Galan B."/>
            <person name="De La Calle F."/>
            <person name="Garcia J.L."/>
        </authorList>
    </citation>
    <scope>NUCLEOTIDE SEQUENCE</scope>
    <source>
        <strain evidence="5">PHM038</strain>
    </source>
</reference>
<evidence type="ECO:0000259" key="4">
    <source>
        <dbReference type="PROSITE" id="PS51635"/>
    </source>
</evidence>
<dbReference type="RefSeq" id="WP_190289484.1">
    <property type="nucleotide sequence ID" value="NZ_JABFCZ010000001.1"/>
</dbReference>
<feature type="domain" description="PNPLA" evidence="4">
    <location>
        <begin position="9"/>
        <end position="216"/>
    </location>
</feature>
<sequence length="358" mass="39091">MARKKHFILSIDGGGIRGLIPLRILESIESRMAHRGVILPMHACFDLMCGTSTGGLIAAGLSAPKPGGRKGEAVATIADLRTLFEAEARDIFTPSIRYRLARFIANPFTFYDEKLDARPLERLLKERFGWTSIASALTHLVLTAYDIENRKPVFMSNTPQHNGAAPDDYYIWQAVRAATAVPCFFEPARVENLTCRREEALIDGGVFLNDPSIAAYIEARKLGWEAEDIVILSLGTGHAPEHGFPYADATAWGAPGWFSAAKGAPLQAIATHGQSATTSYQAEWLFGELGKARFIRLDGVLPADAEDMGNARPGNMITLNGAADRIIRDQTILLDELAEMLIDAKAPREDDKEIVNAA</sequence>
<dbReference type="CDD" id="cd07199">
    <property type="entry name" value="Pat17_PNPLA8_PNPLA9_like"/>
    <property type="match status" value="1"/>
</dbReference>
<dbReference type="Pfam" id="PF01734">
    <property type="entry name" value="Patatin"/>
    <property type="match status" value="1"/>
</dbReference>
<protein>
    <submittedName>
        <fullName evidence="5">Patatin-like phospholipase family protein</fullName>
    </submittedName>
</protein>
<feature type="active site" description="Proton acceptor" evidence="3">
    <location>
        <position position="203"/>
    </location>
</feature>
<feature type="active site" description="Nucleophile" evidence="3">
    <location>
        <position position="52"/>
    </location>
</feature>